<organism evidence="1 2">
    <name type="scientific">Diversispora epigaea</name>
    <dbReference type="NCBI Taxonomy" id="1348612"/>
    <lineage>
        <taxon>Eukaryota</taxon>
        <taxon>Fungi</taxon>
        <taxon>Fungi incertae sedis</taxon>
        <taxon>Mucoromycota</taxon>
        <taxon>Glomeromycotina</taxon>
        <taxon>Glomeromycetes</taxon>
        <taxon>Diversisporales</taxon>
        <taxon>Diversisporaceae</taxon>
        <taxon>Diversispora</taxon>
    </lineage>
</organism>
<dbReference type="AlphaFoldDB" id="A0A397I5W7"/>
<keyword evidence="2" id="KW-1185">Reference proteome</keyword>
<evidence type="ECO:0000313" key="1">
    <source>
        <dbReference type="EMBL" id="RHZ69638.1"/>
    </source>
</evidence>
<reference evidence="1 2" key="1">
    <citation type="submission" date="2018-08" db="EMBL/GenBank/DDBJ databases">
        <title>Genome and evolution of the arbuscular mycorrhizal fungus Diversispora epigaea (formerly Glomus versiforme) and its bacterial endosymbionts.</title>
        <authorList>
            <person name="Sun X."/>
            <person name="Fei Z."/>
            <person name="Harrison M."/>
        </authorList>
    </citation>
    <scope>NUCLEOTIDE SEQUENCE [LARGE SCALE GENOMIC DNA]</scope>
    <source>
        <strain evidence="1 2">IT104</strain>
    </source>
</reference>
<comment type="caution">
    <text evidence="1">The sequence shown here is derived from an EMBL/GenBank/DDBJ whole genome shotgun (WGS) entry which is preliminary data.</text>
</comment>
<dbReference type="Pfam" id="PF14388">
    <property type="entry name" value="DUF4419"/>
    <property type="match status" value="1"/>
</dbReference>
<dbReference type="PANTHER" id="PTHR31252:SF11">
    <property type="entry name" value="DUF4419 DOMAIN-CONTAINING PROTEIN"/>
    <property type="match status" value="1"/>
</dbReference>
<protein>
    <submittedName>
        <fullName evidence="1">Uncharacterized protein</fullName>
    </submittedName>
</protein>
<dbReference type="PANTHER" id="PTHR31252">
    <property type="entry name" value="DUF4419 DOMAIN-CONTAINING PROTEIN"/>
    <property type="match status" value="1"/>
</dbReference>
<sequence>MLPHLNLQKIPTSIIRDNATPHGFASAIIHAYTLFDSHQMMYGREVTVKAEDIKRPVNRSFKGDRPQAIARLSDTIDKRIKKYLRYRLRGGCGISKVTLDGTLEDWLHLQEKVAKIRDFGLGLDFWLDRFEPVIAQFVSTYKGDVDEKFWSMALFEVPYPHNSSGSEI</sequence>
<gene>
    <name evidence="1" type="ORF">Glove_281g42</name>
</gene>
<name>A0A397I5W7_9GLOM</name>
<dbReference type="Proteomes" id="UP000266861">
    <property type="component" value="Unassembled WGS sequence"/>
</dbReference>
<dbReference type="STRING" id="1348612.A0A397I5W7"/>
<dbReference type="InterPro" id="IPR025533">
    <property type="entry name" value="DUF4419"/>
</dbReference>
<proteinExistence type="predicted"/>
<accession>A0A397I5W7</accession>
<evidence type="ECO:0000313" key="2">
    <source>
        <dbReference type="Proteomes" id="UP000266861"/>
    </source>
</evidence>
<dbReference type="EMBL" id="PQFF01000258">
    <property type="protein sequence ID" value="RHZ69638.1"/>
    <property type="molecule type" value="Genomic_DNA"/>
</dbReference>
<dbReference type="OrthoDB" id="9978173at2759"/>